<dbReference type="AlphaFoldDB" id="A0AAD4LDR5"/>
<dbReference type="EMBL" id="JAKELL010000045">
    <property type="protein sequence ID" value="KAH8987869.1"/>
    <property type="molecule type" value="Genomic_DNA"/>
</dbReference>
<dbReference type="GO" id="GO:0004674">
    <property type="term" value="F:protein serine/threonine kinase activity"/>
    <property type="evidence" value="ECO:0007669"/>
    <property type="project" value="TreeGrafter"/>
</dbReference>
<sequence length="369" mass="42601">MTSNILSQQYESYLDPGGPYQALSSHEITWRDRQQFLESKGYMLRPRLRPGWTPSWLETGTYWRRAEDSAKLPGRPLLVDATRIVDGKLVYIKEVQTNDEESRIALLLNSYEDIDNHSVPILDTFVDPTDETISYLVMPFLRLLNEPPFESIGEILDFVDQILKGLTFMHSKGVAHRDCSPKNILMDAANMYPLGFHPVRDIYLHDVSTLAPIIPRSEVGVKYYFVDYGISSYFPAGSQERLVLGTAGRDQDVPELSDVVPYDPFKVDIFTIGNVFRQVFRDKYSNCQFFTPIIESMMRSNPADRPSAADAFQQWRSIRSGVRPLDRFWRPRGREETSLSSFVYDLVHIFTSITYTLQSLRRRLRRSIT</sequence>
<dbReference type="GO" id="GO:0044773">
    <property type="term" value="P:mitotic DNA damage checkpoint signaling"/>
    <property type="evidence" value="ECO:0007669"/>
    <property type="project" value="TreeGrafter"/>
</dbReference>
<proteinExistence type="predicted"/>
<dbReference type="GO" id="GO:0005634">
    <property type="term" value="C:nucleus"/>
    <property type="evidence" value="ECO:0007669"/>
    <property type="project" value="TreeGrafter"/>
</dbReference>
<gene>
    <name evidence="2" type="ORF">EDB92DRAFT_1801156</name>
</gene>
<dbReference type="Proteomes" id="UP001201163">
    <property type="component" value="Unassembled WGS sequence"/>
</dbReference>
<protein>
    <submittedName>
        <fullName evidence="2">Kinase-like domain-containing protein</fullName>
    </submittedName>
</protein>
<evidence type="ECO:0000259" key="1">
    <source>
        <dbReference type="PROSITE" id="PS50011"/>
    </source>
</evidence>
<reference evidence="2" key="1">
    <citation type="submission" date="2022-01" db="EMBL/GenBank/DDBJ databases">
        <title>Comparative genomics reveals a dynamic genome evolution in the ectomycorrhizal milk-cap (Lactarius) mushrooms.</title>
        <authorList>
            <consortium name="DOE Joint Genome Institute"/>
            <person name="Lebreton A."/>
            <person name="Tang N."/>
            <person name="Kuo A."/>
            <person name="LaButti K."/>
            <person name="Drula E."/>
            <person name="Barry K."/>
            <person name="Clum A."/>
            <person name="Lipzen A."/>
            <person name="Mousain D."/>
            <person name="Ng V."/>
            <person name="Wang R."/>
            <person name="Wang X."/>
            <person name="Dai Y."/>
            <person name="Henrissat B."/>
            <person name="Grigoriev I.V."/>
            <person name="Guerin-Laguette A."/>
            <person name="Yu F."/>
            <person name="Martin F.M."/>
        </authorList>
    </citation>
    <scope>NUCLEOTIDE SEQUENCE</scope>
    <source>
        <strain evidence="2">QP</strain>
    </source>
</reference>
<dbReference type="SMART" id="SM00220">
    <property type="entry name" value="S_TKc"/>
    <property type="match status" value="1"/>
</dbReference>
<feature type="domain" description="Protein kinase" evidence="1">
    <location>
        <begin position="42"/>
        <end position="343"/>
    </location>
</feature>
<dbReference type="PANTHER" id="PTHR44167:SF30">
    <property type="entry name" value="PHOSPHORYLASE KINASE"/>
    <property type="match status" value="1"/>
</dbReference>
<accession>A0AAD4LDR5</accession>
<dbReference type="PANTHER" id="PTHR44167">
    <property type="entry name" value="OVARIAN-SPECIFIC SERINE/THREONINE-PROTEIN KINASE LOK-RELATED"/>
    <property type="match status" value="1"/>
</dbReference>
<dbReference type="Pfam" id="PF00069">
    <property type="entry name" value="Pkinase"/>
    <property type="match status" value="1"/>
</dbReference>
<evidence type="ECO:0000313" key="2">
    <source>
        <dbReference type="EMBL" id="KAH8987869.1"/>
    </source>
</evidence>
<keyword evidence="2" id="KW-0808">Transferase</keyword>
<dbReference type="SUPFAM" id="SSF56112">
    <property type="entry name" value="Protein kinase-like (PK-like)"/>
    <property type="match status" value="1"/>
</dbReference>
<evidence type="ECO:0000313" key="3">
    <source>
        <dbReference type="Proteomes" id="UP001201163"/>
    </source>
</evidence>
<dbReference type="Gene3D" id="1.10.510.10">
    <property type="entry name" value="Transferase(Phosphotransferase) domain 1"/>
    <property type="match status" value="1"/>
</dbReference>
<dbReference type="GO" id="GO:0005524">
    <property type="term" value="F:ATP binding"/>
    <property type="evidence" value="ECO:0007669"/>
    <property type="project" value="InterPro"/>
</dbReference>
<dbReference type="InterPro" id="IPR000719">
    <property type="entry name" value="Prot_kinase_dom"/>
</dbReference>
<keyword evidence="2" id="KW-0418">Kinase</keyword>
<keyword evidence="3" id="KW-1185">Reference proteome</keyword>
<comment type="caution">
    <text evidence="2">The sequence shown here is derived from an EMBL/GenBank/DDBJ whole genome shotgun (WGS) entry which is preliminary data.</text>
</comment>
<name>A0AAD4LDR5_9AGAM</name>
<dbReference type="InterPro" id="IPR011009">
    <property type="entry name" value="Kinase-like_dom_sf"/>
</dbReference>
<organism evidence="2 3">
    <name type="scientific">Lactarius akahatsu</name>
    <dbReference type="NCBI Taxonomy" id="416441"/>
    <lineage>
        <taxon>Eukaryota</taxon>
        <taxon>Fungi</taxon>
        <taxon>Dikarya</taxon>
        <taxon>Basidiomycota</taxon>
        <taxon>Agaricomycotina</taxon>
        <taxon>Agaricomycetes</taxon>
        <taxon>Russulales</taxon>
        <taxon>Russulaceae</taxon>
        <taxon>Lactarius</taxon>
    </lineage>
</organism>
<dbReference type="PROSITE" id="PS50011">
    <property type="entry name" value="PROTEIN_KINASE_DOM"/>
    <property type="match status" value="1"/>
</dbReference>